<sequence length="206" mass="24736">MRVLFEEKIYKQEGNDLQEFFNSINQFQSTQIKEFKNDISKLLQQLKEPDILQTCDNILIHKQSLPYQFQEVTVEEESKKTNKWLDFIYQFRNQIYSVKNINQTEQFFQICSQRKQVLRVQLVINVLMSILHKIIKVLNLLINNGEYNDKLRKILILMKKYNQKQIKLLTIILEIPMKIKNSIQFCTIKLQNCILFVFLPLSLPYL</sequence>
<evidence type="ECO:0000313" key="2">
    <source>
        <dbReference type="Proteomes" id="UP000689195"/>
    </source>
</evidence>
<comment type="caution">
    <text evidence="1">The sequence shown here is derived from an EMBL/GenBank/DDBJ whole genome shotgun (WGS) entry which is preliminary data.</text>
</comment>
<proteinExistence type="predicted"/>
<keyword evidence="2" id="KW-1185">Reference proteome</keyword>
<reference evidence="1" key="1">
    <citation type="submission" date="2021-01" db="EMBL/GenBank/DDBJ databases">
        <authorList>
            <consortium name="Genoscope - CEA"/>
            <person name="William W."/>
        </authorList>
    </citation>
    <scope>NUCLEOTIDE SEQUENCE</scope>
</reference>
<dbReference type="AlphaFoldDB" id="A0A8S1YIE1"/>
<evidence type="ECO:0000313" key="1">
    <source>
        <dbReference type="EMBL" id="CAD8213211.1"/>
    </source>
</evidence>
<gene>
    <name evidence="1" type="ORF">PPENT_87.1.T1750033</name>
</gene>
<name>A0A8S1YIE1_9CILI</name>
<dbReference type="EMBL" id="CAJJDO010000175">
    <property type="protein sequence ID" value="CAD8213211.1"/>
    <property type="molecule type" value="Genomic_DNA"/>
</dbReference>
<protein>
    <submittedName>
        <fullName evidence="1">Uncharacterized protein</fullName>
    </submittedName>
</protein>
<organism evidence="1 2">
    <name type="scientific">Paramecium pentaurelia</name>
    <dbReference type="NCBI Taxonomy" id="43138"/>
    <lineage>
        <taxon>Eukaryota</taxon>
        <taxon>Sar</taxon>
        <taxon>Alveolata</taxon>
        <taxon>Ciliophora</taxon>
        <taxon>Intramacronucleata</taxon>
        <taxon>Oligohymenophorea</taxon>
        <taxon>Peniculida</taxon>
        <taxon>Parameciidae</taxon>
        <taxon>Paramecium</taxon>
    </lineage>
</organism>
<dbReference type="Proteomes" id="UP000689195">
    <property type="component" value="Unassembled WGS sequence"/>
</dbReference>
<accession>A0A8S1YIE1</accession>